<feature type="region of interest" description="Disordered" evidence="2">
    <location>
        <begin position="1"/>
        <end position="24"/>
    </location>
</feature>
<gene>
    <name evidence="4" type="ORF">GCM10017790_77550</name>
</gene>
<dbReference type="GO" id="GO:0016787">
    <property type="term" value="F:hydrolase activity"/>
    <property type="evidence" value="ECO:0007669"/>
    <property type="project" value="UniProtKB-KW"/>
</dbReference>
<evidence type="ECO:0000313" key="5">
    <source>
        <dbReference type="Proteomes" id="UP000635387"/>
    </source>
</evidence>
<dbReference type="Proteomes" id="UP000635387">
    <property type="component" value="Unassembled WGS sequence"/>
</dbReference>
<dbReference type="Pfam" id="PF12697">
    <property type="entry name" value="Abhydrolase_6"/>
    <property type="match status" value="1"/>
</dbReference>
<dbReference type="SUPFAM" id="SSF53474">
    <property type="entry name" value="alpha/beta-Hydrolases"/>
    <property type="match status" value="1"/>
</dbReference>
<keyword evidence="5" id="KW-1185">Reference proteome</keyword>
<evidence type="ECO:0000256" key="2">
    <source>
        <dbReference type="SAM" id="MobiDB-lite"/>
    </source>
</evidence>
<dbReference type="PANTHER" id="PTHR43689">
    <property type="entry name" value="HYDROLASE"/>
    <property type="match status" value="1"/>
</dbReference>
<accession>A0ABQ3M916</accession>
<evidence type="ECO:0000259" key="3">
    <source>
        <dbReference type="Pfam" id="PF12697"/>
    </source>
</evidence>
<organism evidence="4 5">
    <name type="scientific">Amycolatopsis oliviviridis</name>
    <dbReference type="NCBI Taxonomy" id="1471590"/>
    <lineage>
        <taxon>Bacteria</taxon>
        <taxon>Bacillati</taxon>
        <taxon>Actinomycetota</taxon>
        <taxon>Actinomycetes</taxon>
        <taxon>Pseudonocardiales</taxon>
        <taxon>Pseudonocardiaceae</taxon>
        <taxon>Amycolatopsis</taxon>
    </lineage>
</organism>
<proteinExistence type="predicted"/>
<feature type="domain" description="AB hydrolase-1" evidence="3">
    <location>
        <begin position="73"/>
        <end position="316"/>
    </location>
</feature>
<dbReference type="PRINTS" id="PR00412">
    <property type="entry name" value="EPOXHYDRLASE"/>
</dbReference>
<keyword evidence="4" id="KW-0378">Hydrolase</keyword>
<comment type="caution">
    <text evidence="4">The sequence shown here is derived from an EMBL/GenBank/DDBJ whole genome shotgun (WGS) entry which is preliminary data.</text>
</comment>
<dbReference type="InterPro" id="IPR000639">
    <property type="entry name" value="Epox_hydrolase-like"/>
</dbReference>
<dbReference type="InterPro" id="IPR000073">
    <property type="entry name" value="AB_hydrolase_1"/>
</dbReference>
<protein>
    <submittedName>
        <fullName evidence="4">Alpha/beta hydrolase</fullName>
    </submittedName>
</protein>
<dbReference type="EMBL" id="BNAY01000012">
    <property type="protein sequence ID" value="GHH35665.1"/>
    <property type="molecule type" value="Genomic_DNA"/>
</dbReference>
<evidence type="ECO:0000256" key="1">
    <source>
        <dbReference type="SAM" id="Coils"/>
    </source>
</evidence>
<keyword evidence="1" id="KW-0175">Coiled coil</keyword>
<sequence>MTASQRPEPADPGGRTTTDADPIRASFRRYAGVRTRVLEVGPQPPAPVDRTPRRVLGKRATARGQAKPTAPRLVLLHGYCDSADTWRPVLELLAAAGIPAVAVDLPGFGDAQPLRPGPMLPQLDAFAAAVIKEQAVLGTVVLAGNSLGGTMSLRAAENHRLPVAGVVSIAAPGFVDSWLIRTVARYPLPLRMYSALPLPIPGFLVRAVAEQVVPRLLYADAAAADADQVRRFTALFPDYRSTTTRLEQARQLVEELANAYRLEEVRVPLLVVVCGKDKLVSAASGRQLHALVPHSRLMVREDWGHCPQLDDPVEISELLTYFSAGASRPSKIAARVAAEVREDTVAG</sequence>
<dbReference type="Gene3D" id="3.40.50.1820">
    <property type="entry name" value="alpha/beta hydrolase"/>
    <property type="match status" value="1"/>
</dbReference>
<evidence type="ECO:0000313" key="4">
    <source>
        <dbReference type="EMBL" id="GHH35665.1"/>
    </source>
</evidence>
<name>A0ABQ3M916_9PSEU</name>
<dbReference type="InterPro" id="IPR029058">
    <property type="entry name" value="AB_hydrolase_fold"/>
</dbReference>
<dbReference type="RefSeq" id="WP_191259391.1">
    <property type="nucleotide sequence ID" value="NZ_BNAY01000012.1"/>
</dbReference>
<feature type="coiled-coil region" evidence="1">
    <location>
        <begin position="239"/>
        <end position="266"/>
    </location>
</feature>
<dbReference type="PANTHER" id="PTHR43689:SF8">
    <property type="entry name" value="ALPHA_BETA-HYDROLASES SUPERFAMILY PROTEIN"/>
    <property type="match status" value="1"/>
</dbReference>
<reference evidence="5" key="1">
    <citation type="journal article" date="2019" name="Int. J. Syst. Evol. Microbiol.">
        <title>The Global Catalogue of Microorganisms (GCM) 10K type strain sequencing project: providing services to taxonomists for standard genome sequencing and annotation.</title>
        <authorList>
            <consortium name="The Broad Institute Genomics Platform"/>
            <consortium name="The Broad Institute Genome Sequencing Center for Infectious Disease"/>
            <person name="Wu L."/>
            <person name="Ma J."/>
        </authorList>
    </citation>
    <scope>NUCLEOTIDE SEQUENCE [LARGE SCALE GENOMIC DNA]</scope>
    <source>
        <strain evidence="5">CGMCC 4.7683</strain>
    </source>
</reference>